<comment type="subcellular location">
    <subcellularLocation>
        <location evidence="1">Cell membrane</location>
        <topology evidence="1">Multi-pass membrane protein</topology>
    </subcellularLocation>
</comment>
<gene>
    <name evidence="10" type="ORF">HNR25_004988</name>
</gene>
<evidence type="ECO:0000256" key="6">
    <source>
        <dbReference type="ARBA" id="ARBA00038076"/>
    </source>
</evidence>
<evidence type="ECO:0000256" key="4">
    <source>
        <dbReference type="ARBA" id="ARBA00022989"/>
    </source>
</evidence>
<evidence type="ECO:0000256" key="3">
    <source>
        <dbReference type="ARBA" id="ARBA00022692"/>
    </source>
</evidence>
<keyword evidence="4 7" id="KW-1133">Transmembrane helix</keyword>
<dbReference type="InterPro" id="IPR025857">
    <property type="entry name" value="MacB_PCD"/>
</dbReference>
<organism evidence="10 11">
    <name type="scientific">Streptomonospora salina</name>
    <dbReference type="NCBI Taxonomy" id="104205"/>
    <lineage>
        <taxon>Bacteria</taxon>
        <taxon>Bacillati</taxon>
        <taxon>Actinomycetota</taxon>
        <taxon>Actinomycetes</taxon>
        <taxon>Streptosporangiales</taxon>
        <taxon>Nocardiopsidaceae</taxon>
        <taxon>Streptomonospora</taxon>
    </lineage>
</organism>
<protein>
    <submittedName>
        <fullName evidence="10">Putative ABC transport system permease protein</fullName>
    </submittedName>
</protein>
<keyword evidence="11" id="KW-1185">Reference proteome</keyword>
<proteinExistence type="inferred from homology"/>
<comment type="caution">
    <text evidence="10">The sequence shown here is derived from an EMBL/GenBank/DDBJ whole genome shotgun (WGS) entry which is preliminary data.</text>
</comment>
<evidence type="ECO:0000259" key="8">
    <source>
        <dbReference type="Pfam" id="PF02687"/>
    </source>
</evidence>
<feature type="transmembrane region" description="Helical" evidence="7">
    <location>
        <begin position="299"/>
        <end position="325"/>
    </location>
</feature>
<dbReference type="Pfam" id="PF12704">
    <property type="entry name" value="MacB_PCD"/>
    <property type="match status" value="2"/>
</dbReference>
<dbReference type="PANTHER" id="PTHR30572:SF4">
    <property type="entry name" value="ABC TRANSPORTER PERMEASE YTRF"/>
    <property type="match status" value="1"/>
</dbReference>
<feature type="domain" description="ABC3 transporter permease C-terminal" evidence="8">
    <location>
        <begin position="258"/>
        <end position="380"/>
    </location>
</feature>
<evidence type="ECO:0000256" key="7">
    <source>
        <dbReference type="SAM" id="Phobius"/>
    </source>
</evidence>
<dbReference type="AlphaFoldDB" id="A0A841EIF0"/>
<dbReference type="RefSeq" id="WP_184640239.1">
    <property type="nucleotide sequence ID" value="NZ_BAABKT010000009.1"/>
</dbReference>
<feature type="transmembrane region" description="Helical" evidence="7">
    <location>
        <begin position="708"/>
        <end position="736"/>
    </location>
</feature>
<evidence type="ECO:0000256" key="5">
    <source>
        <dbReference type="ARBA" id="ARBA00023136"/>
    </source>
</evidence>
<feature type="domain" description="MacB-like periplasmic core" evidence="9">
    <location>
        <begin position="17"/>
        <end position="223"/>
    </location>
</feature>
<comment type="similarity">
    <text evidence="6">Belongs to the ABC-4 integral membrane protein family.</text>
</comment>
<dbReference type="GO" id="GO:0022857">
    <property type="term" value="F:transmembrane transporter activity"/>
    <property type="evidence" value="ECO:0007669"/>
    <property type="project" value="TreeGrafter"/>
</dbReference>
<feature type="transmembrane region" description="Helical" evidence="7">
    <location>
        <begin position="484"/>
        <end position="503"/>
    </location>
</feature>
<feature type="transmembrane region" description="Helical" evidence="7">
    <location>
        <begin position="757"/>
        <end position="783"/>
    </location>
</feature>
<dbReference type="GO" id="GO:0005886">
    <property type="term" value="C:plasma membrane"/>
    <property type="evidence" value="ECO:0007669"/>
    <property type="project" value="UniProtKB-SubCell"/>
</dbReference>
<accession>A0A841EIF0</accession>
<evidence type="ECO:0000256" key="1">
    <source>
        <dbReference type="ARBA" id="ARBA00004651"/>
    </source>
</evidence>
<dbReference type="InterPro" id="IPR050250">
    <property type="entry name" value="Macrolide_Exporter_MacB"/>
</dbReference>
<dbReference type="Proteomes" id="UP000578077">
    <property type="component" value="Unassembled WGS sequence"/>
</dbReference>
<evidence type="ECO:0000313" key="11">
    <source>
        <dbReference type="Proteomes" id="UP000578077"/>
    </source>
</evidence>
<evidence type="ECO:0000313" key="10">
    <source>
        <dbReference type="EMBL" id="MBB6001159.1"/>
    </source>
</evidence>
<reference evidence="10 11" key="1">
    <citation type="submission" date="2020-08" db="EMBL/GenBank/DDBJ databases">
        <title>Sequencing the genomes of 1000 actinobacteria strains.</title>
        <authorList>
            <person name="Klenk H.-P."/>
        </authorList>
    </citation>
    <scope>NUCLEOTIDE SEQUENCE [LARGE SCALE GENOMIC DNA]</scope>
    <source>
        <strain evidence="10 11">DSM 44593</strain>
    </source>
</reference>
<dbReference type="Pfam" id="PF02687">
    <property type="entry name" value="FtsX"/>
    <property type="match status" value="2"/>
</dbReference>
<name>A0A841EIF0_9ACTN</name>
<keyword evidence="5 7" id="KW-0472">Membrane</keyword>
<dbReference type="EMBL" id="JACHLY010000002">
    <property type="protein sequence ID" value="MBB6001159.1"/>
    <property type="molecule type" value="Genomic_DNA"/>
</dbReference>
<keyword evidence="2" id="KW-1003">Cell membrane</keyword>
<evidence type="ECO:0000259" key="9">
    <source>
        <dbReference type="Pfam" id="PF12704"/>
    </source>
</evidence>
<sequence>MLRTTLAGLRLHKGRLVTTALAVALGVMFVSGTLVFSDTLRESFASQVMGSAGKMDAVAMAEERGPEGEIARDVLAEVRDLPEIDRAAGVTRAAAPLLDPDGRAVGTTPTLGLSVGEVTRYSAAEGDLPEGPEEAALATTTADNAGYEVGDTAQVLDADGEKHSFTVTGLIDFGISDEISYRGAVAFAPATAAQMTGTDGLAEIDAIAAEGVSAQEAADAVEAVAGDHAEVLTGKKLGERLASDAGTQADVLAMGLLLFALISVVVAAIVIHNTFAILVAQRQREMALLRCVGAVRRQVFTSVVAEALVVGVLASAVGVLAGIGLGVAGYAVGSDAIAADASGATAVVTPQTVLIGLAVGTATTLSAALMPARRATFVPPLAALRTSDVASGLAKNFGVVRIAVGTLLLAAAAGTVALALSIDDSDQALMLVAGGGVVAFAGVVAWSPLVVRVAVAAVAPLMRALGVSSALAADNARRNPKRAATAMIALTVGATLITGYAVVNASMMSTTDARLDEQFPMDYRIHAQIALEEDSTGVDPEVARDLREQPEIDTVVAERRKIRESPDHFAYFTTFLGADVADAVDAEAASGDLADVGPGTVAVHDEFASEGVGDTLRLDTEDGERSYEVAAVVDEAQTAWSVIMAPADFAEAFPSVGTDNSLRVTATDGADSERLHDAVYSAVEGHPTLQVQSVADSRRQYEEMLNTAFLAIVAMLGLAVVIAVFGIANTLALSVLERTRESAMLRALGLKRAQLRVMLVWEAVLLCVIGAAVGVGLGAVFGWASVAVMFDDPLFSLPVGQIGAFLAAAVAAGLLASVLPSRQAARTSITAAMASE</sequence>
<feature type="transmembrane region" description="Helical" evidence="7">
    <location>
        <begin position="428"/>
        <end position="447"/>
    </location>
</feature>
<dbReference type="InterPro" id="IPR003838">
    <property type="entry name" value="ABC3_permease_C"/>
</dbReference>
<feature type="domain" description="ABC3 transporter permease C-terminal" evidence="8">
    <location>
        <begin position="714"/>
        <end position="828"/>
    </location>
</feature>
<feature type="transmembrane region" description="Helical" evidence="7">
    <location>
        <begin position="795"/>
        <end position="819"/>
    </location>
</feature>
<evidence type="ECO:0000256" key="2">
    <source>
        <dbReference type="ARBA" id="ARBA00022475"/>
    </source>
</evidence>
<dbReference type="PANTHER" id="PTHR30572">
    <property type="entry name" value="MEMBRANE COMPONENT OF TRANSPORTER-RELATED"/>
    <property type="match status" value="1"/>
</dbReference>
<feature type="domain" description="MacB-like periplasmic core" evidence="9">
    <location>
        <begin position="484"/>
        <end position="679"/>
    </location>
</feature>
<feature type="transmembrane region" description="Helical" evidence="7">
    <location>
        <begin position="251"/>
        <end position="278"/>
    </location>
</feature>
<keyword evidence="3 7" id="KW-0812">Transmembrane</keyword>
<feature type="transmembrane region" description="Helical" evidence="7">
    <location>
        <begin position="399"/>
        <end position="421"/>
    </location>
</feature>